<evidence type="ECO:0000313" key="1">
    <source>
        <dbReference type="EMBL" id="QVL33736.1"/>
    </source>
</evidence>
<accession>A0A8E6B8J9</accession>
<dbReference type="SUPFAM" id="SSF110296">
    <property type="entry name" value="Oligoxyloglucan reducing end-specific cellobiohydrolase"/>
    <property type="match status" value="1"/>
</dbReference>
<organism evidence="1 2">
    <name type="scientific">Telmatocola sphagniphila</name>
    <dbReference type="NCBI Taxonomy" id="1123043"/>
    <lineage>
        <taxon>Bacteria</taxon>
        <taxon>Pseudomonadati</taxon>
        <taxon>Planctomycetota</taxon>
        <taxon>Planctomycetia</taxon>
        <taxon>Gemmatales</taxon>
        <taxon>Gemmataceae</taxon>
    </lineage>
</organism>
<evidence type="ECO:0000313" key="2">
    <source>
        <dbReference type="Proteomes" id="UP000676194"/>
    </source>
</evidence>
<reference evidence="1" key="1">
    <citation type="submission" date="2021-05" db="EMBL/GenBank/DDBJ databases">
        <title>Complete genome sequence of the cellulolytic planctomycete Telmatocola sphagniphila SP2T and characterization of the first cellulase from planctomycetes.</title>
        <authorList>
            <person name="Rakitin A.L."/>
            <person name="Beletsky A.V."/>
            <person name="Naumoff D.G."/>
            <person name="Kulichevskaya I.S."/>
            <person name="Mardanov A.V."/>
            <person name="Ravin N.V."/>
            <person name="Dedysh S.N."/>
        </authorList>
    </citation>
    <scope>NUCLEOTIDE SEQUENCE</scope>
    <source>
        <strain evidence="1">SP2T</strain>
    </source>
</reference>
<name>A0A8E6B8J9_9BACT</name>
<dbReference type="Proteomes" id="UP000676194">
    <property type="component" value="Chromosome"/>
</dbReference>
<sequence length="295" mass="31999">MSKKTIFLAAGQDGLRTSSEDGLIWSKPQTGKEGEYYKAIAFVNGICLAAGSYGGDNILSVTRDGQSWKTILKKAEYVNYIRGLGVDDKRFIALGGDPGSVGNSRTFVMLSQDGLDWSESKLVGGKHLLRRLARGGGRFVAVGDRGRRATSADAVTWTDAPEVKALDTLVDVTFGNDVFVGVGLHGLRMCSRDGLKWTDRQAGEEGEHLNSVVWAKDRFVAVGPTATFTSLEGKRWEKTKNDNAPQTICYGAGKFVGLSWKGKIHFSTDAVHWKLAAKFDQNLEAVAFGEVETSP</sequence>
<protein>
    <submittedName>
        <fullName evidence="1">Uncharacterized protein</fullName>
    </submittedName>
</protein>
<proteinExistence type="predicted"/>
<dbReference type="RefSeq" id="WP_213498695.1">
    <property type="nucleotide sequence ID" value="NZ_CP074694.1"/>
</dbReference>
<keyword evidence="2" id="KW-1185">Reference proteome</keyword>
<dbReference type="EMBL" id="CP074694">
    <property type="protein sequence ID" value="QVL33736.1"/>
    <property type="molecule type" value="Genomic_DNA"/>
</dbReference>
<dbReference type="AlphaFoldDB" id="A0A8E6B8J9"/>
<dbReference type="KEGG" id="tsph:KIH39_07465"/>
<gene>
    <name evidence="1" type="ORF">KIH39_07465</name>
</gene>